<evidence type="ECO:0000313" key="3">
    <source>
        <dbReference type="Proteomes" id="UP000674179"/>
    </source>
</evidence>
<evidence type="ECO:0000313" key="2">
    <source>
        <dbReference type="EMBL" id="KAG5471951.1"/>
    </source>
</evidence>
<evidence type="ECO:0008006" key="4">
    <source>
        <dbReference type="Google" id="ProtNLM"/>
    </source>
</evidence>
<dbReference type="KEGG" id="lenr:94169881"/>
<dbReference type="Proteomes" id="UP000674179">
    <property type="component" value="Chromosome 31"/>
</dbReference>
<name>A0A836KFD1_LEIEN</name>
<protein>
    <recommendedName>
        <fullName evidence="4">BAR domain-containing protein</fullName>
    </recommendedName>
</protein>
<proteinExistence type="predicted"/>
<feature type="compositionally biased region" description="Low complexity" evidence="1">
    <location>
        <begin position="260"/>
        <end position="271"/>
    </location>
</feature>
<evidence type="ECO:0000256" key="1">
    <source>
        <dbReference type="SAM" id="MobiDB-lite"/>
    </source>
</evidence>
<sequence>MLPLAEMAKPYLNQHQQLCAQQVSTMHDQLRELSQATKEALKFHAKYLASMEKVMSCLLSSSAAFDHMQSHLDHKDATGAQSTAQASHRLAGAYSSWRTSAELKMMQTELEFLHEVSTTSRDAAKRTKSAVAALKKAAKKSENVNSPEFEAKTSRSSGKKLEKLLREQRERNAEVKKMESSVSDDVEFLATSFSSKLVTRCESLYAAFASLGHRTLACFPDVDLKSSRGLPPPVGESAPPRPRSASPPEPQNENNTSGCSAPSAYPSAQSADRAATPLCSANGDATSGLQLELCPREGEAAKA</sequence>
<accession>A0A836KFD1</accession>
<gene>
    <name evidence="2" type="ORF">CUR178_02616</name>
</gene>
<feature type="region of interest" description="Disordered" evidence="1">
    <location>
        <begin position="227"/>
        <end position="282"/>
    </location>
</feature>
<dbReference type="OrthoDB" id="261996at2759"/>
<dbReference type="RefSeq" id="XP_067690474.1">
    <property type="nucleotide sequence ID" value="XM_067834371.1"/>
</dbReference>
<organism evidence="2 3">
    <name type="scientific">Leishmania enriettii</name>
    <dbReference type="NCBI Taxonomy" id="5663"/>
    <lineage>
        <taxon>Eukaryota</taxon>
        <taxon>Discoba</taxon>
        <taxon>Euglenozoa</taxon>
        <taxon>Kinetoplastea</taxon>
        <taxon>Metakinetoplastina</taxon>
        <taxon>Trypanosomatida</taxon>
        <taxon>Trypanosomatidae</taxon>
        <taxon>Leishmaniinae</taxon>
        <taxon>Leishmania</taxon>
    </lineage>
</organism>
<dbReference type="EMBL" id="JAFHKP010000031">
    <property type="protein sequence ID" value="KAG5471951.1"/>
    <property type="molecule type" value="Genomic_DNA"/>
</dbReference>
<feature type="compositionally biased region" description="Pro residues" evidence="1">
    <location>
        <begin position="230"/>
        <end position="250"/>
    </location>
</feature>
<dbReference type="GeneID" id="94169881"/>
<dbReference type="AlphaFoldDB" id="A0A836KFD1"/>
<keyword evidence="3" id="KW-1185">Reference proteome</keyword>
<comment type="caution">
    <text evidence="2">The sequence shown here is derived from an EMBL/GenBank/DDBJ whole genome shotgun (WGS) entry which is preliminary data.</text>
</comment>
<reference evidence="2 3" key="1">
    <citation type="submission" date="2021-02" db="EMBL/GenBank/DDBJ databases">
        <title>Leishmania (Mundinia) enrietti genome sequencing and assembly.</title>
        <authorList>
            <person name="Almutairi H."/>
            <person name="Gatherer D."/>
        </authorList>
    </citation>
    <scope>NUCLEOTIDE SEQUENCE [LARGE SCALE GENOMIC DNA]</scope>
    <source>
        <strain evidence="2">CUR178</strain>
    </source>
</reference>